<feature type="compositionally biased region" description="Acidic residues" evidence="1">
    <location>
        <begin position="176"/>
        <end position="187"/>
    </location>
</feature>
<dbReference type="Proteomes" id="UP000750711">
    <property type="component" value="Unassembled WGS sequence"/>
</dbReference>
<feature type="compositionally biased region" description="Low complexity" evidence="1">
    <location>
        <begin position="141"/>
        <end position="152"/>
    </location>
</feature>
<evidence type="ECO:0000313" key="3">
    <source>
        <dbReference type="EMBL" id="KAH0559214.1"/>
    </source>
</evidence>
<gene>
    <name evidence="3" type="ORF">GP486_004271</name>
</gene>
<evidence type="ECO:0000256" key="1">
    <source>
        <dbReference type="SAM" id="MobiDB-lite"/>
    </source>
</evidence>
<protein>
    <submittedName>
        <fullName evidence="3">Uncharacterized protein</fullName>
    </submittedName>
</protein>
<dbReference type="AlphaFoldDB" id="A0A9P8RPE5"/>
<organism evidence="3 4">
    <name type="scientific">Trichoglossum hirsutum</name>
    <dbReference type="NCBI Taxonomy" id="265104"/>
    <lineage>
        <taxon>Eukaryota</taxon>
        <taxon>Fungi</taxon>
        <taxon>Dikarya</taxon>
        <taxon>Ascomycota</taxon>
        <taxon>Pezizomycotina</taxon>
        <taxon>Geoglossomycetes</taxon>
        <taxon>Geoglossales</taxon>
        <taxon>Geoglossaceae</taxon>
        <taxon>Trichoglossum</taxon>
    </lineage>
</organism>
<keyword evidence="2" id="KW-1133">Transmembrane helix</keyword>
<dbReference type="EMBL" id="JAGHQM010000653">
    <property type="protein sequence ID" value="KAH0559214.1"/>
    <property type="molecule type" value="Genomic_DNA"/>
</dbReference>
<keyword evidence="2" id="KW-0472">Membrane</keyword>
<evidence type="ECO:0000256" key="2">
    <source>
        <dbReference type="SAM" id="Phobius"/>
    </source>
</evidence>
<proteinExistence type="predicted"/>
<name>A0A9P8RPE5_9PEZI</name>
<keyword evidence="4" id="KW-1185">Reference proteome</keyword>
<keyword evidence="2" id="KW-0812">Transmembrane</keyword>
<sequence length="210" mass="22424">MIWRESCTDQSWKATECLKLCIDGVRGQNDVLVTFCPSEEVCCDYPNPSCCAQGKGYWIINGEVSTTRPASSGSTAGAQGTHSSHRPPALVLALAIALPILFSTLLALIIITFFRGYVSRNIFPLLKRVSGPLPSPPLETQQQQPSDQQSLQGEPNEIAGLNRIEMSQGLATPEADGAETAEADGAEMAEIAEGGIAELQELHGVGRTPE</sequence>
<comment type="caution">
    <text evidence="3">The sequence shown here is derived from an EMBL/GenBank/DDBJ whole genome shotgun (WGS) entry which is preliminary data.</text>
</comment>
<accession>A0A9P8RPE5</accession>
<feature type="transmembrane region" description="Helical" evidence="2">
    <location>
        <begin position="89"/>
        <end position="118"/>
    </location>
</feature>
<evidence type="ECO:0000313" key="4">
    <source>
        <dbReference type="Proteomes" id="UP000750711"/>
    </source>
</evidence>
<reference evidence="3" key="1">
    <citation type="submission" date="2021-03" db="EMBL/GenBank/DDBJ databases">
        <title>Comparative genomics and phylogenomic investigation of the class Geoglossomycetes provide insights into ecological specialization and systematics.</title>
        <authorList>
            <person name="Melie T."/>
            <person name="Pirro S."/>
            <person name="Miller A.N."/>
            <person name="Quandt A."/>
        </authorList>
    </citation>
    <scope>NUCLEOTIDE SEQUENCE</scope>
    <source>
        <strain evidence="3">CAQ_001_2017</strain>
    </source>
</reference>
<feature type="region of interest" description="Disordered" evidence="1">
    <location>
        <begin position="134"/>
        <end position="192"/>
    </location>
</feature>